<keyword evidence="3 11" id="KW-0489">Methyltransferase</keyword>
<evidence type="ECO:0000256" key="7">
    <source>
        <dbReference type="ARBA" id="ARBA00030554"/>
    </source>
</evidence>
<dbReference type="AlphaFoldDB" id="A0A7G2C946"/>
<dbReference type="Proteomes" id="UP000515908">
    <property type="component" value="Chromosome 06"/>
</dbReference>
<evidence type="ECO:0000256" key="8">
    <source>
        <dbReference type="ARBA" id="ARBA00049202"/>
    </source>
</evidence>
<gene>
    <name evidence="11" type="ORF">ADEAN_000342300</name>
</gene>
<comment type="catalytic activity">
    <reaction evidence="8">
        <text>4-demethyl-7-[(3S)-3-amino-3-carboxypropyl]wyosine(37) in tRNA(Phe) + S-adenosyl-L-methionine = 7-[(3S)-3-amino-3-carboxypropyl]wyosine(37) in tRNA(Phe) + S-adenosyl-L-homocysteine + H(+)</text>
        <dbReference type="Rhea" id="RHEA:36635"/>
        <dbReference type="Rhea" id="RHEA-COMP:10378"/>
        <dbReference type="Rhea" id="RHEA-COMP:10379"/>
        <dbReference type="ChEBI" id="CHEBI:15378"/>
        <dbReference type="ChEBI" id="CHEBI:57856"/>
        <dbReference type="ChEBI" id="CHEBI:59789"/>
        <dbReference type="ChEBI" id="CHEBI:73543"/>
        <dbReference type="ChEBI" id="CHEBI:73550"/>
        <dbReference type="EC" id="2.1.1.282"/>
    </reaction>
</comment>
<protein>
    <recommendedName>
        <fullName evidence="2">tRNA(Phe) 7-[(3-amino-3-carboxypropyl)-4-demethylwyosine(37)-N(4)]-methyltransferase</fullName>
        <ecNumber evidence="2">2.1.1.282</ecNumber>
    </recommendedName>
    <alternativeName>
        <fullName evidence="7">tRNA(Phe) 7-((3-amino-3-carboxypropyl)-4-demethylwyosine(37)-N(4))-methyltransferase</fullName>
    </alternativeName>
</protein>
<dbReference type="PANTHER" id="PTHR48418:SF1">
    <property type="entry name" value="TRNA WYBUTOSINE-SYNTHESIZING PROTEIN 3"/>
    <property type="match status" value="1"/>
</dbReference>
<dbReference type="GO" id="GO:0008033">
    <property type="term" value="P:tRNA processing"/>
    <property type="evidence" value="ECO:0007669"/>
    <property type="project" value="UniProtKB-KW"/>
</dbReference>
<keyword evidence="6" id="KW-0819">tRNA processing</keyword>
<evidence type="ECO:0000256" key="4">
    <source>
        <dbReference type="ARBA" id="ARBA00022679"/>
    </source>
</evidence>
<keyword evidence="5" id="KW-0949">S-adenosyl-L-methionine</keyword>
<keyword evidence="4 11" id="KW-0808">Transferase</keyword>
<evidence type="ECO:0000256" key="3">
    <source>
        <dbReference type="ARBA" id="ARBA00022603"/>
    </source>
</evidence>
<evidence type="ECO:0000313" key="11">
    <source>
        <dbReference type="EMBL" id="CAD2215965.1"/>
    </source>
</evidence>
<feature type="domain" description="tRNA wybutosine-synthesizing protein" evidence="10">
    <location>
        <begin position="26"/>
        <end position="259"/>
    </location>
</feature>
<evidence type="ECO:0000256" key="1">
    <source>
        <dbReference type="ARBA" id="ARBA00008569"/>
    </source>
</evidence>
<dbReference type="Gene3D" id="3.30.1960.10">
    <property type="entry name" value="tRNA wybutosine-synthesizing-like"/>
    <property type="match status" value="1"/>
</dbReference>
<dbReference type="EC" id="2.1.1.282" evidence="2"/>
<sequence length="266" mass="29755">MLSPCKGLLRKSTHGGVAQDFFRNLRTQIVKDLKENTNDKSLAGRVDPLVADLVEYVNTHFSQYVTSSSCSGRISLFHKGKSDTSSPTPSDGQRKRGSFGRGTLFQSHDPLPNVRQCVQDDLLPTLVSFRAWRDTVVETPLLLQTEVLQLKFEPLILHILCEDVEAAAALLQCASEAAQTNSGIISCSKGTAENRKITCCITSPVTVDVPLFSEGKWILPDSSFSDEVWHSLLTRCVEHANEMFKENEKRKLRFFDEIKKRLPSEQ</sequence>
<dbReference type="Pfam" id="PF02676">
    <property type="entry name" value="TYW3"/>
    <property type="match status" value="1"/>
</dbReference>
<dbReference type="GO" id="GO:0008168">
    <property type="term" value="F:methyltransferase activity"/>
    <property type="evidence" value="ECO:0007669"/>
    <property type="project" value="UniProtKB-KW"/>
</dbReference>
<organism evidence="11 12">
    <name type="scientific">Angomonas deanei</name>
    <dbReference type="NCBI Taxonomy" id="59799"/>
    <lineage>
        <taxon>Eukaryota</taxon>
        <taxon>Discoba</taxon>
        <taxon>Euglenozoa</taxon>
        <taxon>Kinetoplastea</taxon>
        <taxon>Metakinetoplastina</taxon>
        <taxon>Trypanosomatida</taxon>
        <taxon>Trypanosomatidae</taxon>
        <taxon>Strigomonadinae</taxon>
        <taxon>Angomonas</taxon>
    </lineage>
</organism>
<keyword evidence="12" id="KW-1185">Reference proteome</keyword>
<name>A0A7G2C946_9TRYP</name>
<evidence type="ECO:0000259" key="10">
    <source>
        <dbReference type="Pfam" id="PF02676"/>
    </source>
</evidence>
<evidence type="ECO:0000256" key="5">
    <source>
        <dbReference type="ARBA" id="ARBA00022691"/>
    </source>
</evidence>
<dbReference type="VEuPathDB" id="TriTrypDB:ADEAN_000342300"/>
<dbReference type="SUPFAM" id="SSF111278">
    <property type="entry name" value="SSo0622-like"/>
    <property type="match status" value="1"/>
</dbReference>
<dbReference type="GO" id="GO:0032259">
    <property type="term" value="P:methylation"/>
    <property type="evidence" value="ECO:0007669"/>
    <property type="project" value="UniProtKB-KW"/>
</dbReference>
<accession>A0A7G2C946</accession>
<reference evidence="11 12" key="1">
    <citation type="submission" date="2020-08" db="EMBL/GenBank/DDBJ databases">
        <authorList>
            <person name="Newling K."/>
            <person name="Davey J."/>
            <person name="Forrester S."/>
        </authorList>
    </citation>
    <scope>NUCLEOTIDE SEQUENCE [LARGE SCALE GENOMIC DNA]</scope>
    <source>
        <strain evidence="12">Crithidia deanei Carvalho (ATCC PRA-265)</strain>
    </source>
</reference>
<feature type="region of interest" description="Disordered" evidence="9">
    <location>
        <begin position="79"/>
        <end position="107"/>
    </location>
</feature>
<dbReference type="PANTHER" id="PTHR48418">
    <property type="entry name" value="TRNA WYBUTOSINE-SYNTHESIZING PROTEIN 3"/>
    <property type="match status" value="1"/>
</dbReference>
<dbReference type="InterPro" id="IPR036602">
    <property type="entry name" value="tRNA_yW-synthesising-like_sf"/>
</dbReference>
<evidence type="ECO:0000256" key="2">
    <source>
        <dbReference type="ARBA" id="ARBA00012750"/>
    </source>
</evidence>
<dbReference type="EMBL" id="LR877150">
    <property type="protein sequence ID" value="CAD2215965.1"/>
    <property type="molecule type" value="Genomic_DNA"/>
</dbReference>
<comment type="similarity">
    <text evidence="1">Belongs to the TYW3 family.</text>
</comment>
<evidence type="ECO:0000256" key="6">
    <source>
        <dbReference type="ARBA" id="ARBA00022694"/>
    </source>
</evidence>
<proteinExistence type="inferred from homology"/>
<evidence type="ECO:0000256" key="9">
    <source>
        <dbReference type="SAM" id="MobiDB-lite"/>
    </source>
</evidence>
<evidence type="ECO:0000313" key="12">
    <source>
        <dbReference type="Proteomes" id="UP000515908"/>
    </source>
</evidence>
<dbReference type="OrthoDB" id="263283at2759"/>
<dbReference type="InterPro" id="IPR003827">
    <property type="entry name" value="tRNA_yW-synthesising"/>
</dbReference>